<evidence type="ECO:0000256" key="16">
    <source>
        <dbReference type="PIRSR" id="PIRSR600829-2"/>
    </source>
</evidence>
<dbReference type="Proteomes" id="UP000239720">
    <property type="component" value="Unassembled WGS sequence"/>
</dbReference>
<evidence type="ECO:0000256" key="4">
    <source>
        <dbReference type="ARBA" id="ARBA00022516"/>
    </source>
</evidence>
<comment type="similarity">
    <text evidence="2">Belongs to the bacterial diacylglycerol kinase family.</text>
</comment>
<evidence type="ECO:0000256" key="3">
    <source>
        <dbReference type="ARBA" id="ARBA00022475"/>
    </source>
</evidence>
<dbReference type="GO" id="GO:0005886">
    <property type="term" value="C:plasma membrane"/>
    <property type="evidence" value="ECO:0007669"/>
    <property type="project" value="UniProtKB-SubCell"/>
</dbReference>
<keyword evidence="10 19" id="KW-1133">Transmembrane helix</keyword>
<feature type="binding site" evidence="17">
    <location>
        <begin position="90"/>
        <end position="91"/>
    </location>
    <ligand>
        <name>ATP</name>
        <dbReference type="ChEBI" id="CHEBI:30616"/>
    </ligand>
</feature>
<reference evidence="22 24" key="2">
    <citation type="journal article" date="2018" name="Syst. Appl. Microbiol.">
        <title>Characterization and high-quality draft genome sequence of Herbivorax saccincola A7, an anaerobic, alkaliphilic, thermophilic, cellulolytic, and xylanolytic bacterium.</title>
        <authorList>
            <person name="Aikawa S."/>
            <person name="Baramee S."/>
            <person name="Sermsathanaswadi J."/>
            <person name="Thianheng P."/>
            <person name="Tachaapaikoon C."/>
            <person name="Shikata A."/>
            <person name="Waeonukul R."/>
            <person name="Pason P."/>
            <person name="Ratanakhanokchai K."/>
            <person name="Kosugi A."/>
        </authorList>
    </citation>
    <scope>NUCLEOTIDE SEQUENCE [LARGE SCALE GENOMIC DNA]</scope>
    <source>
        <strain evidence="22 24">A7</strain>
    </source>
</reference>
<dbReference type="RefSeq" id="WP_101300752.1">
    <property type="nucleotide sequence ID" value="NZ_CP025197.1"/>
</dbReference>
<feature type="active site" description="Proton acceptor" evidence="15">
    <location>
        <position position="65"/>
    </location>
</feature>
<feature type="binding site" evidence="17">
    <location>
        <position position="24"/>
    </location>
    <ligand>
        <name>ATP</name>
        <dbReference type="ChEBI" id="CHEBI:30616"/>
    </ligand>
</feature>
<evidence type="ECO:0000256" key="18">
    <source>
        <dbReference type="PIRSR" id="PIRSR600829-4"/>
    </source>
</evidence>
<dbReference type="InterPro" id="IPR000326">
    <property type="entry name" value="PAP2/HPO"/>
</dbReference>
<dbReference type="InterPro" id="IPR036945">
    <property type="entry name" value="DAGK_sf"/>
</dbReference>
<dbReference type="PANTHER" id="PTHR34299">
    <property type="entry name" value="DIACYLGLYCEROL KINASE"/>
    <property type="match status" value="1"/>
</dbReference>
<keyword evidence="12 19" id="KW-0472">Membrane</keyword>
<keyword evidence="18" id="KW-0460">Magnesium</keyword>
<keyword evidence="4" id="KW-0444">Lipid biosynthesis</keyword>
<feature type="binding site" evidence="18">
    <location>
        <position position="72"/>
    </location>
    <ligand>
        <name>a divalent metal cation</name>
        <dbReference type="ChEBI" id="CHEBI:60240"/>
    </ligand>
</feature>
<keyword evidence="6 19" id="KW-0812">Transmembrane</keyword>
<reference evidence="21 23" key="1">
    <citation type="submission" date="2017-12" db="EMBL/GenBank/DDBJ databases">
        <title>Complete genome sequence of Herbivorax saccincola GGR1, a novel Cellulosome-producing hydrolytic bacterium in a thermophilic biogas plant, established by Illumina and Nanopore MinION sequencing.</title>
        <authorList>
            <person name="Pechtl A."/>
            <person name="Ruckert C."/>
            <person name="Koeck D.E."/>
            <person name="Maus I."/>
            <person name="Winkler A."/>
            <person name="Kalinowski J."/>
            <person name="Puhler A."/>
            <person name="Schwarz W.W."/>
            <person name="Zverlov V.V."/>
            <person name="Schluter A."/>
            <person name="Liebl W."/>
        </authorList>
    </citation>
    <scope>NUCLEOTIDE SEQUENCE [LARGE SCALE GENOMIC DNA]</scope>
    <source>
        <strain evidence="21">GGR1</strain>
        <strain evidence="23">SR1</strain>
    </source>
</reference>
<dbReference type="EMBL" id="NEMB01000003">
    <property type="protein sequence ID" value="PQQ67350.1"/>
    <property type="molecule type" value="Genomic_DNA"/>
</dbReference>
<keyword evidence="5 21" id="KW-0808">Transferase</keyword>
<feature type="binding site" evidence="18">
    <location>
        <position position="24"/>
    </location>
    <ligand>
        <name>a divalent metal cation</name>
        <dbReference type="ChEBI" id="CHEBI:60240"/>
    </ligand>
</feature>
<dbReference type="EMBL" id="CP025197">
    <property type="protein sequence ID" value="AUG57424.1"/>
    <property type="molecule type" value="Genomic_DNA"/>
</dbReference>
<evidence type="ECO:0000256" key="11">
    <source>
        <dbReference type="ARBA" id="ARBA00023098"/>
    </source>
</evidence>
<dbReference type="InterPro" id="IPR000829">
    <property type="entry name" value="DAGK"/>
</dbReference>
<dbReference type="Gene3D" id="1.10.287.3610">
    <property type="match status" value="1"/>
</dbReference>
<keyword evidence="8 21" id="KW-0418">Kinase</keyword>
<keyword evidence="18" id="KW-0479">Metal-binding</keyword>
<dbReference type="GO" id="GO:0046872">
    <property type="term" value="F:metal ion binding"/>
    <property type="evidence" value="ECO:0007669"/>
    <property type="project" value="UniProtKB-KW"/>
</dbReference>
<evidence type="ECO:0000256" key="17">
    <source>
        <dbReference type="PIRSR" id="PIRSR600829-3"/>
    </source>
</evidence>
<feature type="transmembrane region" description="Helical" evidence="19">
    <location>
        <begin position="29"/>
        <end position="45"/>
    </location>
</feature>
<dbReference type="Pfam" id="PF01219">
    <property type="entry name" value="DAGK_prokar"/>
    <property type="match status" value="1"/>
</dbReference>
<feature type="transmembrane region" description="Helical" evidence="19">
    <location>
        <begin position="132"/>
        <end position="149"/>
    </location>
</feature>
<evidence type="ECO:0000256" key="8">
    <source>
        <dbReference type="ARBA" id="ARBA00022777"/>
    </source>
</evidence>
<evidence type="ECO:0000256" key="6">
    <source>
        <dbReference type="ARBA" id="ARBA00022692"/>
    </source>
</evidence>
<keyword evidence="7 17" id="KW-0547">Nucleotide-binding</keyword>
<evidence type="ECO:0000256" key="1">
    <source>
        <dbReference type="ARBA" id="ARBA00004651"/>
    </source>
</evidence>
<proteinExistence type="inferred from homology"/>
<keyword evidence="13" id="KW-0594">Phospholipid biosynthesis</keyword>
<keyword evidence="9 17" id="KW-0067">ATP-binding</keyword>
<dbReference type="GO" id="GO:0036433">
    <property type="term" value="F:di-trans, poly-cis-undecaprenol kinase activity"/>
    <property type="evidence" value="ECO:0007669"/>
    <property type="project" value="UniProtKB-EC"/>
</dbReference>
<name>A0A2K9EB92_9FIRM</name>
<comment type="subcellular location">
    <subcellularLocation>
        <location evidence="1">Cell membrane</location>
        <topology evidence="1">Multi-pass membrane protein</topology>
    </subcellularLocation>
</comment>
<feature type="binding site" evidence="16">
    <location>
        <position position="65"/>
    </location>
    <ligand>
        <name>substrate</name>
    </ligand>
</feature>
<evidence type="ECO:0000313" key="24">
    <source>
        <dbReference type="Proteomes" id="UP000239720"/>
    </source>
</evidence>
<evidence type="ECO:0000256" key="2">
    <source>
        <dbReference type="ARBA" id="ARBA00005967"/>
    </source>
</evidence>
<keyword evidence="23" id="KW-1185">Reference proteome</keyword>
<evidence type="ECO:0000256" key="19">
    <source>
        <dbReference type="SAM" id="Phobius"/>
    </source>
</evidence>
<evidence type="ECO:0000256" key="12">
    <source>
        <dbReference type="ARBA" id="ARBA00023136"/>
    </source>
</evidence>
<gene>
    <name evidence="21" type="primary">dgkA</name>
    <name evidence="22" type="ORF">B9R14_11710</name>
    <name evidence="21" type="ORF">HVS_07545</name>
</gene>
<dbReference type="SMART" id="SM00014">
    <property type="entry name" value="acidPPc"/>
    <property type="match status" value="1"/>
</dbReference>
<keyword evidence="11" id="KW-0443">Lipid metabolism</keyword>
<feature type="transmembrane region" description="Helical" evidence="19">
    <location>
        <begin position="170"/>
        <end position="198"/>
    </location>
</feature>
<evidence type="ECO:0000256" key="14">
    <source>
        <dbReference type="ARBA" id="ARBA00023264"/>
    </source>
</evidence>
<feature type="transmembrane region" description="Helical" evidence="19">
    <location>
        <begin position="210"/>
        <end position="231"/>
    </location>
</feature>
<evidence type="ECO:0000256" key="5">
    <source>
        <dbReference type="ARBA" id="ARBA00022679"/>
    </source>
</evidence>
<dbReference type="CDD" id="cd14265">
    <property type="entry name" value="UDPK_IM_like"/>
    <property type="match status" value="1"/>
</dbReference>
<dbReference type="InterPro" id="IPR036938">
    <property type="entry name" value="PAP2/HPO_sf"/>
</dbReference>
<feature type="binding site" evidence="17">
    <location>
        <position position="72"/>
    </location>
    <ligand>
        <name>ATP</name>
        <dbReference type="ChEBI" id="CHEBI:30616"/>
    </ligand>
</feature>
<keyword evidence="14" id="KW-1208">Phospholipid metabolism</keyword>
<dbReference type="Proteomes" id="UP000233534">
    <property type="component" value="Chromosome"/>
</dbReference>
<dbReference type="InterPro" id="IPR033717">
    <property type="entry name" value="UDPK"/>
</dbReference>
<dbReference type="OrthoDB" id="9789934at2"/>
<organism evidence="21 23">
    <name type="scientific">Acetivibrio saccincola</name>
    <dbReference type="NCBI Taxonomy" id="1677857"/>
    <lineage>
        <taxon>Bacteria</taxon>
        <taxon>Bacillati</taxon>
        <taxon>Bacillota</taxon>
        <taxon>Clostridia</taxon>
        <taxon>Eubacteriales</taxon>
        <taxon>Oscillospiraceae</taxon>
        <taxon>Acetivibrio</taxon>
    </lineage>
</organism>
<comment type="cofactor">
    <cofactor evidence="18">
        <name>Mg(2+)</name>
        <dbReference type="ChEBI" id="CHEBI:18420"/>
    </cofactor>
    <text evidence="18">Mn(2+), Zn(2+), Cd(2+) and Co(2+) support activity to lesser extents.</text>
</comment>
<dbReference type="KEGG" id="hsc:HVS_07545"/>
<dbReference type="GO" id="GO:0005524">
    <property type="term" value="F:ATP binding"/>
    <property type="evidence" value="ECO:0007669"/>
    <property type="project" value="UniProtKB-KW"/>
</dbReference>
<accession>A0A2K9EB92</accession>
<sequence>MKNKNLSDSFNNAIKGIIYVIKSERNMKIHVAVSILVLFMSLFLDLTKLEFIVICFSIGMVMTAEIFNTAIEEIVDLITTGYHPKIRIIKDVAAGGVLVASFISLIIGYFIFFDRVSTGLEIGVERIRQYPMHIAVIASVITIVIVLVIKSFSPKYTPLKGGMPSGHAAIASSITTAVALWSSNINLTILCLILLFLVVQSRIESKIHNFMEVFVGTIIGFIVTLFLFSIFHKP</sequence>
<dbReference type="Pfam" id="PF01569">
    <property type="entry name" value="PAP2"/>
    <property type="match status" value="1"/>
</dbReference>
<evidence type="ECO:0000313" key="22">
    <source>
        <dbReference type="EMBL" id="PQQ67350.1"/>
    </source>
</evidence>
<dbReference type="AlphaFoldDB" id="A0A2K9EB92"/>
<feature type="transmembrane region" description="Helical" evidence="19">
    <location>
        <begin position="51"/>
        <end position="71"/>
    </location>
</feature>
<protein>
    <submittedName>
        <fullName evidence="22">Diacylglycerol kinase</fullName>
    </submittedName>
    <submittedName>
        <fullName evidence="21">Undecaprenol kinase</fullName>
        <ecNumber evidence="21">2.7.1.66</ecNumber>
    </submittedName>
</protein>
<evidence type="ECO:0000313" key="23">
    <source>
        <dbReference type="Proteomes" id="UP000233534"/>
    </source>
</evidence>
<evidence type="ECO:0000256" key="15">
    <source>
        <dbReference type="PIRSR" id="PIRSR600829-1"/>
    </source>
</evidence>
<dbReference type="EC" id="2.7.1.66" evidence="21"/>
<feature type="transmembrane region" description="Helical" evidence="19">
    <location>
        <begin position="92"/>
        <end position="112"/>
    </location>
</feature>
<dbReference type="GO" id="GO:0008654">
    <property type="term" value="P:phospholipid biosynthetic process"/>
    <property type="evidence" value="ECO:0007669"/>
    <property type="project" value="UniProtKB-KW"/>
</dbReference>
<evidence type="ECO:0000259" key="20">
    <source>
        <dbReference type="SMART" id="SM00014"/>
    </source>
</evidence>
<evidence type="ECO:0000256" key="10">
    <source>
        <dbReference type="ARBA" id="ARBA00022989"/>
    </source>
</evidence>
<keyword evidence="3" id="KW-1003">Cell membrane</keyword>
<dbReference type="PANTHER" id="PTHR34299:SF1">
    <property type="entry name" value="DIACYLGLYCEROL KINASE"/>
    <property type="match status" value="1"/>
</dbReference>
<evidence type="ECO:0000256" key="13">
    <source>
        <dbReference type="ARBA" id="ARBA00023209"/>
    </source>
</evidence>
<dbReference type="SUPFAM" id="SSF48317">
    <property type="entry name" value="Acid phosphatase/Vanadium-dependent haloperoxidase"/>
    <property type="match status" value="1"/>
</dbReference>
<dbReference type="Gene3D" id="1.20.144.10">
    <property type="entry name" value="Phosphatidic acid phosphatase type 2/haloperoxidase"/>
    <property type="match status" value="1"/>
</dbReference>
<feature type="domain" description="Phosphatidic acid phosphatase type 2/haloperoxidase" evidence="20">
    <location>
        <begin position="127"/>
        <end position="228"/>
    </location>
</feature>
<evidence type="ECO:0000256" key="7">
    <source>
        <dbReference type="ARBA" id="ARBA00022741"/>
    </source>
</evidence>
<evidence type="ECO:0000256" key="9">
    <source>
        <dbReference type="ARBA" id="ARBA00022840"/>
    </source>
</evidence>
<evidence type="ECO:0000313" key="21">
    <source>
        <dbReference type="EMBL" id="AUG57424.1"/>
    </source>
</evidence>